<organism evidence="2">
    <name type="scientific">Siphoviridae sp. ctHip2</name>
    <dbReference type="NCBI Taxonomy" id="2827830"/>
    <lineage>
        <taxon>Viruses</taxon>
        <taxon>Duplodnaviria</taxon>
        <taxon>Heunggongvirae</taxon>
        <taxon>Uroviricota</taxon>
        <taxon>Caudoviricetes</taxon>
    </lineage>
</organism>
<accession>A0A8S5RW08</accession>
<evidence type="ECO:0000313" key="2">
    <source>
        <dbReference type="EMBL" id="DAF42683.1"/>
    </source>
</evidence>
<reference evidence="2" key="1">
    <citation type="journal article" date="2021" name="Proc. Natl. Acad. Sci. U.S.A.">
        <title>A Catalog of Tens of Thousands of Viruses from Human Metagenomes Reveals Hidden Associations with Chronic Diseases.</title>
        <authorList>
            <person name="Tisza M.J."/>
            <person name="Buck C.B."/>
        </authorList>
    </citation>
    <scope>NUCLEOTIDE SEQUENCE</scope>
    <source>
        <strain evidence="2">CtHip2</strain>
    </source>
</reference>
<keyword evidence="1" id="KW-0175">Coiled coil</keyword>
<evidence type="ECO:0000256" key="1">
    <source>
        <dbReference type="SAM" id="Coils"/>
    </source>
</evidence>
<proteinExistence type="predicted"/>
<name>A0A8S5RW08_9CAUD</name>
<sequence length="229" mass="26253">MPEYNHNKTNSDSYKEYLKNKQSLNAQSKTEVKIARIKENIETWERDYTKVKNIKLDKDFVKEIQSAYPIRAALLYSNPKENLTYAYTIAKSCIALGLKPSSVCITNLNECYSTIRGFGDQAKIKNKIFNEETKLLIIEQVRPNRPTDVQDNITSFMNELSSALLTRDNLGIIFVGESADSVNFASKKTNPNWTSLENANIEIYKDTKAQQSNTQKKVVKRLKLKPKKE</sequence>
<feature type="coiled-coil region" evidence="1">
    <location>
        <begin position="27"/>
        <end position="54"/>
    </location>
</feature>
<protein>
    <submittedName>
        <fullName evidence="2">Uncharacterized protein</fullName>
    </submittedName>
</protein>
<dbReference type="EMBL" id="BK032497">
    <property type="protein sequence ID" value="DAF42683.1"/>
    <property type="molecule type" value="Genomic_DNA"/>
</dbReference>